<feature type="non-terminal residue" evidence="1">
    <location>
        <position position="1"/>
    </location>
</feature>
<dbReference type="Proteomes" id="UP001328107">
    <property type="component" value="Unassembled WGS sequence"/>
</dbReference>
<protein>
    <submittedName>
        <fullName evidence="1">Uncharacterized protein</fullName>
    </submittedName>
</protein>
<organism evidence="1 2">
    <name type="scientific">Pristionchus mayeri</name>
    <dbReference type="NCBI Taxonomy" id="1317129"/>
    <lineage>
        <taxon>Eukaryota</taxon>
        <taxon>Metazoa</taxon>
        <taxon>Ecdysozoa</taxon>
        <taxon>Nematoda</taxon>
        <taxon>Chromadorea</taxon>
        <taxon>Rhabditida</taxon>
        <taxon>Rhabditina</taxon>
        <taxon>Diplogasteromorpha</taxon>
        <taxon>Diplogasteroidea</taxon>
        <taxon>Neodiplogasteridae</taxon>
        <taxon>Pristionchus</taxon>
    </lineage>
</organism>
<accession>A0AAN5CGK8</accession>
<evidence type="ECO:0000313" key="2">
    <source>
        <dbReference type="Proteomes" id="UP001328107"/>
    </source>
</evidence>
<dbReference type="AlphaFoldDB" id="A0AAN5CGK8"/>
<proteinExistence type="predicted"/>
<gene>
    <name evidence="1" type="ORF">PMAYCL1PPCAC_13459</name>
</gene>
<feature type="non-terminal residue" evidence="1">
    <location>
        <position position="278"/>
    </location>
</feature>
<sequence length="278" mass="32588">AGVALLCECGHECLSHQHSYSCSLSNFTIIRKREGPIRTFDDAKTTPKCMLCESYPKTIVGYQDHLYVHHHSTLLSKEVFLRCLCGFELHHNDFDHTHTKKVIFLKFVVVVSSHFEIWMDRYFNSSKKRMTRRKLRIIYFQEKSGIDKNENALKKENHKVNTIYRAMSEISEGEHGVRSLYRALCRRIDEVASIKLPLSQCKALLRMFEKSEERLKGGDEFLDLIYHSNRNMSVEIRKKEMRKLIRGISTRIILAKLAEFKKKFVNGVEGNENITWKK</sequence>
<dbReference type="EMBL" id="BTRK01000003">
    <property type="protein sequence ID" value="GMR43264.1"/>
    <property type="molecule type" value="Genomic_DNA"/>
</dbReference>
<reference evidence="2" key="1">
    <citation type="submission" date="2022-10" db="EMBL/GenBank/DDBJ databases">
        <title>Genome assembly of Pristionchus species.</title>
        <authorList>
            <person name="Yoshida K."/>
            <person name="Sommer R.J."/>
        </authorList>
    </citation>
    <scope>NUCLEOTIDE SEQUENCE [LARGE SCALE GENOMIC DNA]</scope>
    <source>
        <strain evidence="2">RS5460</strain>
    </source>
</reference>
<keyword evidence="2" id="KW-1185">Reference proteome</keyword>
<name>A0AAN5CGK8_9BILA</name>
<comment type="caution">
    <text evidence="1">The sequence shown here is derived from an EMBL/GenBank/DDBJ whole genome shotgun (WGS) entry which is preliminary data.</text>
</comment>
<evidence type="ECO:0000313" key="1">
    <source>
        <dbReference type="EMBL" id="GMR43264.1"/>
    </source>
</evidence>